<reference evidence="3 5" key="2">
    <citation type="journal article" date="2014" name="BMC Genomics">
        <title>An improved genome release (version Mt4.0) for the model legume Medicago truncatula.</title>
        <authorList>
            <person name="Tang H."/>
            <person name="Krishnakumar V."/>
            <person name="Bidwell S."/>
            <person name="Rosen B."/>
            <person name="Chan A."/>
            <person name="Zhou S."/>
            <person name="Gentzbittel L."/>
            <person name="Childs K.L."/>
            <person name="Yandell M."/>
            <person name="Gundlach H."/>
            <person name="Mayer K.F."/>
            <person name="Schwartz D.C."/>
            <person name="Town C.D."/>
        </authorList>
    </citation>
    <scope>GENOME REANNOTATION</scope>
    <source>
        <strain evidence="4 5">cv. Jemalong A17</strain>
    </source>
</reference>
<dbReference type="HOGENOM" id="CLU_020336_10_0_1"/>
<name>G7KDL4_MEDTR</name>
<dbReference type="AlphaFoldDB" id="G7KDL4"/>
<feature type="signal peptide" evidence="1">
    <location>
        <begin position="1"/>
        <end position="20"/>
    </location>
</feature>
<dbReference type="Gene3D" id="3.40.50.1820">
    <property type="entry name" value="alpha/beta hydrolase"/>
    <property type="match status" value="1"/>
</dbReference>
<dbReference type="GO" id="GO:0016787">
    <property type="term" value="F:hydrolase activity"/>
    <property type="evidence" value="ECO:0007669"/>
    <property type="project" value="UniProtKB-KW"/>
</dbReference>
<keyword evidence="3" id="KW-0378">Hydrolase</keyword>
<dbReference type="STRING" id="3880.G7KDL4"/>
<dbReference type="KEGG" id="mtr:11413630"/>
<accession>G7KDL4</accession>
<organism evidence="3 5">
    <name type="scientific">Medicago truncatula</name>
    <name type="common">Barrel medic</name>
    <name type="synonym">Medicago tribuloides</name>
    <dbReference type="NCBI Taxonomy" id="3880"/>
    <lineage>
        <taxon>Eukaryota</taxon>
        <taxon>Viridiplantae</taxon>
        <taxon>Streptophyta</taxon>
        <taxon>Embryophyta</taxon>
        <taxon>Tracheophyta</taxon>
        <taxon>Spermatophyta</taxon>
        <taxon>Magnoliopsida</taxon>
        <taxon>eudicotyledons</taxon>
        <taxon>Gunneridae</taxon>
        <taxon>Pentapetalae</taxon>
        <taxon>rosids</taxon>
        <taxon>fabids</taxon>
        <taxon>Fabales</taxon>
        <taxon>Fabaceae</taxon>
        <taxon>Papilionoideae</taxon>
        <taxon>50 kb inversion clade</taxon>
        <taxon>NPAAA clade</taxon>
        <taxon>Hologalegina</taxon>
        <taxon>IRL clade</taxon>
        <taxon>Trifolieae</taxon>
        <taxon>Medicago</taxon>
    </lineage>
</organism>
<dbReference type="Proteomes" id="UP000002051">
    <property type="component" value="Chromosome 5"/>
</dbReference>
<keyword evidence="5" id="KW-1185">Reference proteome</keyword>
<evidence type="ECO:0000313" key="4">
    <source>
        <dbReference type="EnsemblPlants" id="AES94965"/>
    </source>
</evidence>
<evidence type="ECO:0000259" key="2">
    <source>
        <dbReference type="Pfam" id="PF00561"/>
    </source>
</evidence>
<evidence type="ECO:0000313" key="3">
    <source>
        <dbReference type="EMBL" id="AES94965.1"/>
    </source>
</evidence>
<gene>
    <name evidence="4" type="primary">11413630</name>
    <name evidence="3" type="ordered locus">MTR_5g020260</name>
</gene>
<dbReference type="eggNOG" id="KOG1454">
    <property type="taxonomic scope" value="Eukaryota"/>
</dbReference>
<reference evidence="4" key="3">
    <citation type="submission" date="2015-04" db="UniProtKB">
        <authorList>
            <consortium name="EnsemblPlants"/>
        </authorList>
    </citation>
    <scope>IDENTIFICATION</scope>
    <source>
        <strain evidence="4">cv. Jemalong A17</strain>
    </source>
</reference>
<dbReference type="EnsemblPlants" id="AES94965">
    <property type="protein sequence ID" value="AES94965"/>
    <property type="gene ID" value="MTR_5g020260"/>
</dbReference>
<dbReference type="EMBL" id="CM001221">
    <property type="protein sequence ID" value="AES94965.1"/>
    <property type="molecule type" value="Genomic_DNA"/>
</dbReference>
<dbReference type="InterPro" id="IPR000073">
    <property type="entry name" value="AB_hydrolase_1"/>
</dbReference>
<protein>
    <submittedName>
        <fullName evidence="3">Alpha/beta fold hydrolase</fullName>
    </submittedName>
</protein>
<dbReference type="SUPFAM" id="SSF53474">
    <property type="entry name" value="alpha/beta-Hydrolases"/>
    <property type="match status" value="1"/>
</dbReference>
<dbReference type="Pfam" id="PF00561">
    <property type="entry name" value="Abhydrolase_1"/>
    <property type="match status" value="1"/>
</dbReference>
<reference evidence="3 5" key="1">
    <citation type="journal article" date="2011" name="Nature">
        <title>The Medicago genome provides insight into the evolution of rhizobial symbioses.</title>
        <authorList>
            <person name="Young N.D."/>
            <person name="Debelle F."/>
            <person name="Oldroyd G.E."/>
            <person name="Geurts R."/>
            <person name="Cannon S.B."/>
            <person name="Udvardi M.K."/>
            <person name="Benedito V.A."/>
            <person name="Mayer K.F."/>
            <person name="Gouzy J."/>
            <person name="Schoof H."/>
            <person name="Van de Peer Y."/>
            <person name="Proost S."/>
            <person name="Cook D.R."/>
            <person name="Meyers B.C."/>
            <person name="Spannagl M."/>
            <person name="Cheung F."/>
            <person name="De Mita S."/>
            <person name="Krishnakumar V."/>
            <person name="Gundlach H."/>
            <person name="Zhou S."/>
            <person name="Mudge J."/>
            <person name="Bharti A.K."/>
            <person name="Murray J.D."/>
            <person name="Naoumkina M.A."/>
            <person name="Rosen B."/>
            <person name="Silverstein K.A."/>
            <person name="Tang H."/>
            <person name="Rombauts S."/>
            <person name="Zhao P.X."/>
            <person name="Zhou P."/>
            <person name="Barbe V."/>
            <person name="Bardou P."/>
            <person name="Bechner M."/>
            <person name="Bellec A."/>
            <person name="Berger A."/>
            <person name="Berges H."/>
            <person name="Bidwell S."/>
            <person name="Bisseling T."/>
            <person name="Choisne N."/>
            <person name="Couloux A."/>
            <person name="Denny R."/>
            <person name="Deshpande S."/>
            <person name="Dai X."/>
            <person name="Doyle J.J."/>
            <person name="Dudez A.M."/>
            <person name="Farmer A.D."/>
            <person name="Fouteau S."/>
            <person name="Franken C."/>
            <person name="Gibelin C."/>
            <person name="Gish J."/>
            <person name="Goldstein S."/>
            <person name="Gonzalez A.J."/>
            <person name="Green P.J."/>
            <person name="Hallab A."/>
            <person name="Hartog M."/>
            <person name="Hua A."/>
            <person name="Humphray S.J."/>
            <person name="Jeong D.H."/>
            <person name="Jing Y."/>
            <person name="Jocker A."/>
            <person name="Kenton S.M."/>
            <person name="Kim D.J."/>
            <person name="Klee K."/>
            <person name="Lai H."/>
            <person name="Lang C."/>
            <person name="Lin S."/>
            <person name="Macmil S.L."/>
            <person name="Magdelenat G."/>
            <person name="Matthews L."/>
            <person name="McCorrison J."/>
            <person name="Monaghan E.L."/>
            <person name="Mun J.H."/>
            <person name="Najar F.Z."/>
            <person name="Nicholson C."/>
            <person name="Noirot C."/>
            <person name="O'Bleness M."/>
            <person name="Paule C.R."/>
            <person name="Poulain J."/>
            <person name="Prion F."/>
            <person name="Qin B."/>
            <person name="Qu C."/>
            <person name="Retzel E.F."/>
            <person name="Riddle C."/>
            <person name="Sallet E."/>
            <person name="Samain S."/>
            <person name="Samson N."/>
            <person name="Sanders I."/>
            <person name="Saurat O."/>
            <person name="Scarpelli C."/>
            <person name="Schiex T."/>
            <person name="Segurens B."/>
            <person name="Severin A.J."/>
            <person name="Sherrier D.J."/>
            <person name="Shi R."/>
            <person name="Sims S."/>
            <person name="Singer S.R."/>
            <person name="Sinharoy S."/>
            <person name="Sterck L."/>
            <person name="Viollet A."/>
            <person name="Wang B.B."/>
            <person name="Wang K."/>
            <person name="Wang M."/>
            <person name="Wang X."/>
            <person name="Warfsmann J."/>
            <person name="Weissenbach J."/>
            <person name="White D.D."/>
            <person name="White J.D."/>
            <person name="Wiley G.B."/>
            <person name="Wincker P."/>
            <person name="Xing Y."/>
            <person name="Yang L."/>
            <person name="Yao Z."/>
            <person name="Ying F."/>
            <person name="Zhai J."/>
            <person name="Zhou L."/>
            <person name="Zuber A."/>
            <person name="Denarie J."/>
            <person name="Dixon R.A."/>
            <person name="May G.D."/>
            <person name="Schwartz D.C."/>
            <person name="Rogers J."/>
            <person name="Quetier F."/>
            <person name="Town C.D."/>
            <person name="Roe B.A."/>
        </authorList>
    </citation>
    <scope>NUCLEOTIDE SEQUENCE [LARGE SCALE GENOMIC DNA]</scope>
    <source>
        <strain evidence="3">A17</strain>
        <strain evidence="4 5">cv. Jemalong A17</strain>
    </source>
</reference>
<evidence type="ECO:0000256" key="1">
    <source>
        <dbReference type="SAM" id="SignalP"/>
    </source>
</evidence>
<dbReference type="PANTHER" id="PTHR43139:SF61">
    <property type="entry name" value="ALPHA_BETA-HYDROLASES SUPERFAMILY PROTEIN"/>
    <property type="match status" value="1"/>
</dbReference>
<dbReference type="InterPro" id="IPR052370">
    <property type="entry name" value="Meta-cleavage_hydrolase"/>
</dbReference>
<keyword evidence="1" id="KW-0732">Signal</keyword>
<dbReference type="OrthoDB" id="6431331at2759"/>
<dbReference type="PANTHER" id="PTHR43139">
    <property type="entry name" value="SI:DKEY-122A22.2"/>
    <property type="match status" value="1"/>
</dbReference>
<proteinExistence type="predicted"/>
<feature type="chain" id="PRO_5014573534" evidence="1">
    <location>
        <begin position="21"/>
        <end position="317"/>
    </location>
</feature>
<dbReference type="PaxDb" id="3880-AES94965"/>
<evidence type="ECO:0000313" key="5">
    <source>
        <dbReference type="Proteomes" id="UP000002051"/>
    </source>
</evidence>
<dbReference type="InterPro" id="IPR029058">
    <property type="entry name" value="AB_hydrolase_fold"/>
</dbReference>
<sequence>MVNLVTVALSLISWTMKMTGMKPYTVEIEPGTVMKFWVPSETISTPKPKLKHISKPTKPVVVLLHGFAGDGLVTWGFQINTLAKKYAVYVPDLIFFGGSTTDKPNRSPTFQAECLVVGLKKLGVEKCVLVGFSYGGMIAFKMAELYGEFVQAVVVTGAVLAIQESLISRAVEDNGFSSCSEALLPSSTEGLNALLSLGVYRNIWFPNCMLNDFLKVMFSNRKERSELLEDLVISYKDINIPKFSQRIHLLWGDKDKIFKSEVAENIKETLGSNATFEVIKKAGHLAHLERPCIYNRCLKKFLSSITLHENNLSNSHL</sequence>
<feature type="domain" description="AB hydrolase-1" evidence="2">
    <location>
        <begin position="59"/>
        <end position="158"/>
    </location>
</feature>